<accession>A0AA88H799</accession>
<feature type="signal peptide" evidence="2">
    <location>
        <begin position="1"/>
        <end position="23"/>
    </location>
</feature>
<dbReference type="AlphaFoldDB" id="A0AA88H799"/>
<dbReference type="EMBL" id="JAVRJZ010000021">
    <property type="protein sequence ID" value="KAK2704914.1"/>
    <property type="molecule type" value="Genomic_DNA"/>
</dbReference>
<sequence>MLFNSKIMVKLLSLFFAISTVICEPLDEKCNDYNQKIVCQDKNLCLCFTYEDTKKSLPEALKVCRSKRGGGLAVIDEDLFEKLSPWLREVQRGQEKFYLHLWGFSGGWCDLPNDFSASDMGFYAFRCKQGYMKGDVESPFLCQKHFPVEFNALKKWKWKVEKNVKELCSTDCPRIIETLYFNIFDYLESEIQNILTETRLTLCQLLLLKERIDNIQTMYEGLNYQIRTIKEEGYLKQIIELKKDLIREIQGMYGKCIPYIQSMPSKSVMEFYQQSDFWNLSEMLKQNLVRSLQIIETAKRVLPETLQESENAKNARIIKFLIIYHILLIIIICFIFYIIYPCFTRSREILTCRKAQRPEVISEV</sequence>
<organism evidence="3 4">
    <name type="scientific">Artemia franciscana</name>
    <name type="common">Brine shrimp</name>
    <name type="synonym">Artemia sanfranciscana</name>
    <dbReference type="NCBI Taxonomy" id="6661"/>
    <lineage>
        <taxon>Eukaryota</taxon>
        <taxon>Metazoa</taxon>
        <taxon>Ecdysozoa</taxon>
        <taxon>Arthropoda</taxon>
        <taxon>Crustacea</taxon>
        <taxon>Branchiopoda</taxon>
        <taxon>Anostraca</taxon>
        <taxon>Artemiidae</taxon>
        <taxon>Artemia</taxon>
    </lineage>
</organism>
<feature type="chain" id="PRO_5041647776" description="C-type lectin domain-containing protein" evidence="2">
    <location>
        <begin position="24"/>
        <end position="364"/>
    </location>
</feature>
<proteinExistence type="predicted"/>
<evidence type="ECO:0000256" key="2">
    <source>
        <dbReference type="SAM" id="SignalP"/>
    </source>
</evidence>
<keyword evidence="1" id="KW-1133">Transmembrane helix</keyword>
<keyword evidence="1" id="KW-0472">Membrane</keyword>
<evidence type="ECO:0008006" key="5">
    <source>
        <dbReference type="Google" id="ProtNLM"/>
    </source>
</evidence>
<dbReference type="Proteomes" id="UP001187531">
    <property type="component" value="Unassembled WGS sequence"/>
</dbReference>
<evidence type="ECO:0000256" key="1">
    <source>
        <dbReference type="SAM" id="Phobius"/>
    </source>
</evidence>
<name>A0AA88H799_ARTSF</name>
<keyword evidence="4" id="KW-1185">Reference proteome</keyword>
<keyword evidence="2" id="KW-0732">Signal</keyword>
<comment type="caution">
    <text evidence="3">The sequence shown here is derived from an EMBL/GenBank/DDBJ whole genome shotgun (WGS) entry which is preliminary data.</text>
</comment>
<reference evidence="3" key="1">
    <citation type="submission" date="2023-07" db="EMBL/GenBank/DDBJ databases">
        <title>Chromosome-level genome assembly of Artemia franciscana.</title>
        <authorList>
            <person name="Jo E."/>
        </authorList>
    </citation>
    <scope>NUCLEOTIDE SEQUENCE</scope>
    <source>
        <tissue evidence="3">Whole body</tissue>
    </source>
</reference>
<keyword evidence="1" id="KW-0812">Transmembrane</keyword>
<protein>
    <recommendedName>
        <fullName evidence="5">C-type lectin domain-containing protein</fullName>
    </recommendedName>
</protein>
<feature type="transmembrane region" description="Helical" evidence="1">
    <location>
        <begin position="317"/>
        <end position="340"/>
    </location>
</feature>
<gene>
    <name evidence="3" type="ORF">QYM36_017082</name>
</gene>
<evidence type="ECO:0000313" key="3">
    <source>
        <dbReference type="EMBL" id="KAK2704914.1"/>
    </source>
</evidence>
<evidence type="ECO:0000313" key="4">
    <source>
        <dbReference type="Proteomes" id="UP001187531"/>
    </source>
</evidence>